<comment type="caution">
    <text evidence="1">The sequence shown here is derived from an EMBL/GenBank/DDBJ whole genome shotgun (WGS) entry which is preliminary data.</text>
</comment>
<proteinExistence type="predicted"/>
<evidence type="ECO:0000313" key="2">
    <source>
        <dbReference type="Proteomes" id="UP000636661"/>
    </source>
</evidence>
<reference evidence="1" key="2">
    <citation type="submission" date="2020-09" db="EMBL/GenBank/DDBJ databases">
        <authorList>
            <person name="Sun Q."/>
            <person name="Ohkuma M."/>
        </authorList>
    </citation>
    <scope>NUCLEOTIDE SEQUENCE</scope>
    <source>
        <strain evidence="1">JCM 4391</strain>
    </source>
</reference>
<sequence length="286" mass="31161">MNDAHRAPLTEEYTAAMLATEAANRDRVTALVAAGGGSGDLVAHVAALRLYLRVPHFLTEWITDRPVRADVASALALDIVAMKLVDDLMDDDSGLDRVELACLALHLHLTALRELCRLSHDAQAVADLLQRDFTTICAGQIRTKRHRARTLDEWRAHARTYGATFLGCYGSLAALAGRLPRALAPARAFAEAFGTVITIADDLTDYARDGERDGNLGHLLRTRAVTPAQVVSLLERLRARAHAAIREQPASRALAPVVDLYTDDVLDRLVPPHVPRPPGPPPPRRP</sequence>
<dbReference type="Gene3D" id="1.10.600.10">
    <property type="entry name" value="Farnesyl Diphosphate Synthase"/>
    <property type="match status" value="1"/>
</dbReference>
<gene>
    <name evidence="1" type="ORF">GCM10010274_29640</name>
</gene>
<dbReference type="EMBL" id="BMTP01000006">
    <property type="protein sequence ID" value="GGU40032.1"/>
    <property type="molecule type" value="Genomic_DNA"/>
</dbReference>
<accession>A0A918M453</accession>
<name>A0A918M453_9ACTN</name>
<reference evidence="1" key="1">
    <citation type="journal article" date="2014" name="Int. J. Syst. Evol. Microbiol.">
        <title>Complete genome sequence of Corynebacterium casei LMG S-19264T (=DSM 44701T), isolated from a smear-ripened cheese.</title>
        <authorList>
            <consortium name="US DOE Joint Genome Institute (JGI-PGF)"/>
            <person name="Walter F."/>
            <person name="Albersmeier A."/>
            <person name="Kalinowski J."/>
            <person name="Ruckert C."/>
        </authorList>
    </citation>
    <scope>NUCLEOTIDE SEQUENCE</scope>
    <source>
        <strain evidence="1">JCM 4391</strain>
    </source>
</reference>
<dbReference type="AlphaFoldDB" id="A0A918M453"/>
<evidence type="ECO:0008006" key="3">
    <source>
        <dbReference type="Google" id="ProtNLM"/>
    </source>
</evidence>
<protein>
    <recommendedName>
        <fullName evidence="3">Moenomycin biosynthesis protein MoeN5</fullName>
    </recommendedName>
</protein>
<dbReference type="SUPFAM" id="SSF48576">
    <property type="entry name" value="Terpenoid synthases"/>
    <property type="match status" value="1"/>
</dbReference>
<evidence type="ECO:0000313" key="1">
    <source>
        <dbReference type="EMBL" id="GGU40032.1"/>
    </source>
</evidence>
<keyword evidence="2" id="KW-1185">Reference proteome</keyword>
<dbReference type="CDD" id="cd00385">
    <property type="entry name" value="Isoprenoid_Biosyn_C1"/>
    <property type="match status" value="1"/>
</dbReference>
<dbReference type="Proteomes" id="UP000636661">
    <property type="component" value="Unassembled WGS sequence"/>
</dbReference>
<dbReference type="InterPro" id="IPR008949">
    <property type="entry name" value="Isoprenoid_synthase_dom_sf"/>
</dbReference>
<organism evidence="1 2">
    <name type="scientific">Streptomyces lavendofoliae</name>
    <dbReference type="NCBI Taxonomy" id="67314"/>
    <lineage>
        <taxon>Bacteria</taxon>
        <taxon>Bacillati</taxon>
        <taxon>Actinomycetota</taxon>
        <taxon>Actinomycetes</taxon>
        <taxon>Kitasatosporales</taxon>
        <taxon>Streptomycetaceae</taxon>
        <taxon>Streptomyces</taxon>
    </lineage>
</organism>
<dbReference type="RefSeq" id="WP_229891049.1">
    <property type="nucleotide sequence ID" value="NZ_BMTP01000006.1"/>
</dbReference>